<evidence type="ECO:0000313" key="5">
    <source>
        <dbReference type="EMBL" id="SNR37878.1"/>
    </source>
</evidence>
<feature type="binding site" evidence="2">
    <location>
        <position position="387"/>
    </location>
    <ligand>
        <name>Zn(2+)</name>
        <dbReference type="ChEBI" id="CHEBI:29105"/>
        <note>catalytic</note>
    </ligand>
</feature>
<keyword evidence="6" id="KW-1185">Reference proteome</keyword>
<feature type="chain" id="PRO_5013371422" evidence="3">
    <location>
        <begin position="19"/>
        <end position="611"/>
    </location>
</feature>
<dbReference type="EMBL" id="FZNT01000002">
    <property type="protein sequence ID" value="SNR37878.1"/>
    <property type="molecule type" value="Genomic_DNA"/>
</dbReference>
<keyword evidence="2" id="KW-0862">Zinc</keyword>
<dbReference type="InterPro" id="IPR034015">
    <property type="entry name" value="M1_LTA4H"/>
</dbReference>
<dbReference type="InterPro" id="IPR027268">
    <property type="entry name" value="Peptidase_M4/M1_CTD_sf"/>
</dbReference>
<dbReference type="Pfam" id="PF01433">
    <property type="entry name" value="Peptidase_M1"/>
    <property type="match status" value="1"/>
</dbReference>
<feature type="active site" description="Proton donor" evidence="1">
    <location>
        <position position="447"/>
    </location>
</feature>
<feature type="active site" description="Proton acceptor" evidence="1">
    <location>
        <position position="365"/>
    </location>
</feature>
<evidence type="ECO:0000259" key="4">
    <source>
        <dbReference type="Pfam" id="PF01433"/>
    </source>
</evidence>
<accession>A0A238VUG4</accession>
<dbReference type="SUPFAM" id="SSF55486">
    <property type="entry name" value="Metalloproteases ('zincins'), catalytic domain"/>
    <property type="match status" value="1"/>
</dbReference>
<organism evidence="5 6">
    <name type="scientific">Lutibacter agarilyticus</name>
    <dbReference type="NCBI Taxonomy" id="1109740"/>
    <lineage>
        <taxon>Bacteria</taxon>
        <taxon>Pseudomonadati</taxon>
        <taxon>Bacteroidota</taxon>
        <taxon>Flavobacteriia</taxon>
        <taxon>Flavobacteriales</taxon>
        <taxon>Flavobacteriaceae</taxon>
        <taxon>Lutibacter</taxon>
    </lineage>
</organism>
<dbReference type="Proteomes" id="UP000198384">
    <property type="component" value="Unassembled WGS sequence"/>
</dbReference>
<evidence type="ECO:0000313" key="6">
    <source>
        <dbReference type="Proteomes" id="UP000198384"/>
    </source>
</evidence>
<evidence type="ECO:0000256" key="1">
    <source>
        <dbReference type="PIRSR" id="PIRSR634015-1"/>
    </source>
</evidence>
<dbReference type="CDD" id="cd09604">
    <property type="entry name" value="M1_APN_like"/>
    <property type="match status" value="1"/>
</dbReference>
<keyword evidence="2" id="KW-0479">Metal-binding</keyword>
<dbReference type="GO" id="GO:0008270">
    <property type="term" value="F:zinc ion binding"/>
    <property type="evidence" value="ECO:0007669"/>
    <property type="project" value="InterPro"/>
</dbReference>
<dbReference type="PANTHER" id="PTHR45726">
    <property type="entry name" value="LEUKOTRIENE A-4 HYDROLASE"/>
    <property type="match status" value="1"/>
</dbReference>
<feature type="binding site" evidence="2">
    <location>
        <position position="368"/>
    </location>
    <ligand>
        <name>Zn(2+)</name>
        <dbReference type="ChEBI" id="CHEBI:29105"/>
        <note>catalytic</note>
    </ligand>
</feature>
<feature type="binding site" evidence="2">
    <location>
        <position position="364"/>
    </location>
    <ligand>
        <name>Zn(2+)</name>
        <dbReference type="ChEBI" id="CHEBI:29105"/>
        <note>catalytic</note>
    </ligand>
</feature>
<gene>
    <name evidence="5" type="ORF">SAMN06265371_102103</name>
</gene>
<dbReference type="GO" id="GO:0008237">
    <property type="term" value="F:metallopeptidase activity"/>
    <property type="evidence" value="ECO:0007669"/>
    <property type="project" value="InterPro"/>
</dbReference>
<dbReference type="RefSeq" id="WP_089380316.1">
    <property type="nucleotide sequence ID" value="NZ_FZNT01000002.1"/>
</dbReference>
<dbReference type="AlphaFoldDB" id="A0A238VUG4"/>
<sequence length="611" mass="69564">MKNLFTLLFLTSSLLVNAQNNTSYWQQHVDYTMDVDVDVEKYQYTGTQKLVYANNSPDVLNRVFYHLYFNAFQPGSEMDSRLEDIIDPDGRMVVNKGTRENPKNESRIATLKPNEIGYLNVLSLTQNGKKVQTNVEGTILVVDLVSPIPPGKKAVFELTFEGQVPVHIRRAGRNNEDGVALSMAQWYPKMAEYDFEGWHDDPYIAREFHGVWGNFDVTIHIDKTYTIGGTGVLQNPQEIGHGYATKSQKLNLQKGKKLAWHFKAKNVHDYSWAADANFAHDVLQTASGTKLHFFYKNIDTYKKAWKEVQPLTEKALEYFNSAIGPYPWEQYSVIQAGDGGMEYAMCTFVAGGKNLNEIAGTVFHEFAHAWFQHLLATNESKHSWMDEGFTTYISTLASNKIVEGGNDTPNSNGYRGYYYIVKNDFEEPLTTHSDRFHTNTAFGIASYTKGSMFLTQLNYIIGEENVKAALKQYYADFKFKHPTPNDFKRIAEKVSGIHLDWYLNEWTETKHTIDYAVVKVEGTSITLARAGKMPMPIDVTVTYIDGTSEDFNIPLRMMRGTKPTTAIILKDWAWAYPTYTFTTKKEVAKVEIDPLGFMADIDKTNNTYSKK</sequence>
<feature type="domain" description="Peptidase M1 membrane alanine aminopeptidase" evidence="4">
    <location>
        <begin position="314"/>
        <end position="506"/>
    </location>
</feature>
<dbReference type="OrthoDB" id="9814383at2"/>
<evidence type="ECO:0000256" key="2">
    <source>
        <dbReference type="PIRSR" id="PIRSR634015-3"/>
    </source>
</evidence>
<protein>
    <submittedName>
        <fullName evidence="5">Peptidase family M1</fullName>
    </submittedName>
</protein>
<dbReference type="Gene3D" id="1.10.390.10">
    <property type="entry name" value="Neutral Protease Domain 2"/>
    <property type="match status" value="1"/>
</dbReference>
<dbReference type="InterPro" id="IPR014782">
    <property type="entry name" value="Peptidase_M1_dom"/>
</dbReference>
<comment type="cofactor">
    <cofactor evidence="2">
        <name>Zn(2+)</name>
        <dbReference type="ChEBI" id="CHEBI:29105"/>
    </cofactor>
    <text evidence="2">Binds 1 zinc ion per subunit.</text>
</comment>
<proteinExistence type="predicted"/>
<evidence type="ECO:0000256" key="3">
    <source>
        <dbReference type="SAM" id="SignalP"/>
    </source>
</evidence>
<name>A0A238VUG4_9FLAO</name>
<keyword evidence="3" id="KW-0732">Signal</keyword>
<dbReference type="PANTHER" id="PTHR45726:SF3">
    <property type="entry name" value="LEUKOTRIENE A-4 HYDROLASE"/>
    <property type="match status" value="1"/>
</dbReference>
<feature type="signal peptide" evidence="3">
    <location>
        <begin position="1"/>
        <end position="18"/>
    </location>
</feature>
<reference evidence="5 6" key="1">
    <citation type="submission" date="2017-06" db="EMBL/GenBank/DDBJ databases">
        <authorList>
            <person name="Kim H.J."/>
            <person name="Triplett B.A."/>
        </authorList>
    </citation>
    <scope>NUCLEOTIDE SEQUENCE [LARGE SCALE GENOMIC DNA]</scope>
    <source>
        <strain evidence="5 6">DSM 29150</strain>
    </source>
</reference>